<dbReference type="AlphaFoldDB" id="A0AA88I3I4"/>
<dbReference type="GO" id="GO:0008270">
    <property type="term" value="F:zinc ion binding"/>
    <property type="evidence" value="ECO:0007669"/>
    <property type="project" value="UniProtKB-KW"/>
</dbReference>
<dbReference type="InterPro" id="IPR026516">
    <property type="entry name" value="THAP1/10"/>
</dbReference>
<keyword evidence="7" id="KW-0175">Coiled coil</keyword>
<dbReference type="SUPFAM" id="SSF57716">
    <property type="entry name" value="Glucocorticoid receptor-like (DNA-binding domain)"/>
    <property type="match status" value="1"/>
</dbReference>
<evidence type="ECO:0000313" key="16">
    <source>
        <dbReference type="Proteomes" id="UP001187531"/>
    </source>
</evidence>
<feature type="compositionally biased region" description="Basic residues" evidence="13">
    <location>
        <begin position="257"/>
        <end position="266"/>
    </location>
</feature>
<dbReference type="GO" id="GO:0005654">
    <property type="term" value="C:nucleoplasm"/>
    <property type="evidence" value="ECO:0007669"/>
    <property type="project" value="UniProtKB-SubCell"/>
</dbReference>
<dbReference type="SMART" id="SM00692">
    <property type="entry name" value="DM3"/>
    <property type="match status" value="1"/>
</dbReference>
<dbReference type="Proteomes" id="UP001187531">
    <property type="component" value="Unassembled WGS sequence"/>
</dbReference>
<dbReference type="Gene3D" id="3.30.160.60">
    <property type="entry name" value="Classic Zinc Finger"/>
    <property type="match status" value="1"/>
</dbReference>
<dbReference type="PANTHER" id="PTHR46600">
    <property type="entry name" value="THAP DOMAIN-CONTAINING"/>
    <property type="match status" value="1"/>
</dbReference>
<evidence type="ECO:0000256" key="6">
    <source>
        <dbReference type="ARBA" id="ARBA00023015"/>
    </source>
</evidence>
<feature type="compositionally biased region" description="Basic residues" evidence="13">
    <location>
        <begin position="282"/>
        <end position="292"/>
    </location>
</feature>
<organism evidence="15 16">
    <name type="scientific">Artemia franciscana</name>
    <name type="common">Brine shrimp</name>
    <name type="synonym">Artemia sanfranciscana</name>
    <dbReference type="NCBI Taxonomy" id="6661"/>
    <lineage>
        <taxon>Eukaryota</taxon>
        <taxon>Metazoa</taxon>
        <taxon>Ecdysozoa</taxon>
        <taxon>Arthropoda</taxon>
        <taxon>Crustacea</taxon>
        <taxon>Branchiopoda</taxon>
        <taxon>Anostraca</taxon>
        <taxon>Artemiidae</taxon>
        <taxon>Artemia</taxon>
    </lineage>
</organism>
<keyword evidence="3" id="KW-0479">Metal-binding</keyword>
<comment type="similarity">
    <text evidence="2">Belongs to the THAP1 family.</text>
</comment>
<dbReference type="GO" id="GO:0043565">
    <property type="term" value="F:sequence-specific DNA binding"/>
    <property type="evidence" value="ECO:0007669"/>
    <property type="project" value="InterPro"/>
</dbReference>
<evidence type="ECO:0000256" key="5">
    <source>
        <dbReference type="ARBA" id="ARBA00022833"/>
    </source>
</evidence>
<keyword evidence="9" id="KW-0804">Transcription</keyword>
<sequence length="384" mass="44119">MKVAALQLISNLGFFSPFELLDPQSFLNLDAELSSDYDSDLDWPDVSSPESTTFESPVPQLPDLVMSARPQKTGQKYEKKVAPKPKIFQKEKVTPLKATPEKGFLHRKSVAKSRSEPSMKRKVMSTPANKKVVMITSRSRRKIVRPKRFQEAFDELELLAKKYKAEIQMDRKKKEDSDSDEVQLDESLKCDKCERYFRTQNHLERHWNEICSRRCIECQLTLKDEEALKVHTESEHQPLSLIRKSLVNQKKKEAKSTKPRGPSRPHKSTESDEEDKPLAKLQKLRGPTKKQRKIDPNAPRRCCLINCPNIPGNAKYLCTFPKEPELAEKWEAKVARANNKRLTPSDAYVCSKHFREELYMGGGLLKPNSVPSLFCNPKKRKSAP</sequence>
<dbReference type="InterPro" id="IPR006612">
    <property type="entry name" value="THAP_Znf"/>
</dbReference>
<keyword evidence="6" id="KW-0805">Transcription regulation</keyword>
<keyword evidence="4 12" id="KW-0863">Zinc-finger</keyword>
<evidence type="ECO:0000256" key="13">
    <source>
        <dbReference type="SAM" id="MobiDB-lite"/>
    </source>
</evidence>
<evidence type="ECO:0000256" key="1">
    <source>
        <dbReference type="ARBA" id="ARBA00004642"/>
    </source>
</evidence>
<evidence type="ECO:0000259" key="14">
    <source>
        <dbReference type="PROSITE" id="PS50950"/>
    </source>
</evidence>
<feature type="domain" description="THAP-type" evidence="14">
    <location>
        <begin position="298"/>
        <end position="374"/>
    </location>
</feature>
<protein>
    <recommendedName>
        <fullName evidence="14">THAP-type domain-containing protein</fullName>
    </recommendedName>
</protein>
<evidence type="ECO:0000256" key="2">
    <source>
        <dbReference type="ARBA" id="ARBA00006177"/>
    </source>
</evidence>
<dbReference type="EMBL" id="JAVRJZ010000013">
    <property type="protein sequence ID" value="KAK2714667.1"/>
    <property type="molecule type" value="Genomic_DNA"/>
</dbReference>
<feature type="region of interest" description="Disordered" evidence="13">
    <location>
        <begin position="37"/>
        <end position="93"/>
    </location>
</feature>
<comment type="subcellular location">
    <subcellularLocation>
        <location evidence="1">Nucleus</location>
        <location evidence="1">Nucleoplasm</location>
    </subcellularLocation>
</comment>
<gene>
    <name evidence="15" type="ORF">QYM36_009031</name>
</gene>
<evidence type="ECO:0000256" key="12">
    <source>
        <dbReference type="PROSITE-ProRule" id="PRU00309"/>
    </source>
</evidence>
<evidence type="ECO:0000256" key="10">
    <source>
        <dbReference type="ARBA" id="ARBA00023242"/>
    </source>
</evidence>
<dbReference type="PROSITE" id="PS50950">
    <property type="entry name" value="ZF_THAP"/>
    <property type="match status" value="1"/>
</dbReference>
<evidence type="ECO:0000256" key="7">
    <source>
        <dbReference type="ARBA" id="ARBA00023054"/>
    </source>
</evidence>
<keyword evidence="16" id="KW-1185">Reference proteome</keyword>
<evidence type="ECO:0000256" key="3">
    <source>
        <dbReference type="ARBA" id="ARBA00022723"/>
    </source>
</evidence>
<dbReference type="Pfam" id="PF05485">
    <property type="entry name" value="THAP"/>
    <property type="match status" value="1"/>
</dbReference>
<keyword evidence="5" id="KW-0862">Zinc</keyword>
<keyword evidence="10" id="KW-0539">Nucleus</keyword>
<evidence type="ECO:0000256" key="9">
    <source>
        <dbReference type="ARBA" id="ARBA00023163"/>
    </source>
</evidence>
<feature type="region of interest" description="Disordered" evidence="13">
    <location>
        <begin position="231"/>
        <end position="295"/>
    </location>
</feature>
<feature type="region of interest" description="Disordered" evidence="13">
    <location>
        <begin position="107"/>
        <end position="129"/>
    </location>
</feature>
<comment type="caution">
    <text evidence="15">The sequence shown here is derived from an EMBL/GenBank/DDBJ whole genome shotgun (WGS) entry which is preliminary data.</text>
</comment>
<evidence type="ECO:0000313" key="15">
    <source>
        <dbReference type="EMBL" id="KAK2714667.1"/>
    </source>
</evidence>
<dbReference type="SMART" id="SM00980">
    <property type="entry name" value="THAP"/>
    <property type="match status" value="1"/>
</dbReference>
<evidence type="ECO:0000256" key="8">
    <source>
        <dbReference type="ARBA" id="ARBA00023125"/>
    </source>
</evidence>
<keyword evidence="11" id="KW-0131">Cell cycle</keyword>
<dbReference type="PANTHER" id="PTHR46600:SF1">
    <property type="entry name" value="THAP DOMAIN-CONTAINING PROTEIN 1"/>
    <property type="match status" value="1"/>
</dbReference>
<reference evidence="15" key="1">
    <citation type="submission" date="2023-07" db="EMBL/GenBank/DDBJ databases">
        <title>Chromosome-level genome assembly of Artemia franciscana.</title>
        <authorList>
            <person name="Jo E."/>
        </authorList>
    </citation>
    <scope>NUCLEOTIDE SEQUENCE</scope>
    <source>
        <tissue evidence="15">Whole body</tissue>
    </source>
</reference>
<proteinExistence type="inferred from homology"/>
<accession>A0AA88I3I4</accession>
<evidence type="ECO:0000256" key="4">
    <source>
        <dbReference type="ARBA" id="ARBA00022771"/>
    </source>
</evidence>
<evidence type="ECO:0000256" key="11">
    <source>
        <dbReference type="ARBA" id="ARBA00023306"/>
    </source>
</evidence>
<keyword evidence="8 12" id="KW-0238">DNA-binding</keyword>
<name>A0AA88I3I4_ARTSF</name>